<name>A0A9P7VJF3_9AGAR</name>
<protein>
    <recommendedName>
        <fullName evidence="3">F-box domain-containing protein</fullName>
    </recommendedName>
</protein>
<comment type="caution">
    <text evidence="1">The sequence shown here is derived from an EMBL/GenBank/DDBJ whole genome shotgun (WGS) entry which is preliminary data.</text>
</comment>
<dbReference type="RefSeq" id="XP_043035746.1">
    <property type="nucleotide sequence ID" value="XM_043178417.1"/>
</dbReference>
<dbReference type="AlphaFoldDB" id="A0A9P7VJF3"/>
<dbReference type="SUPFAM" id="SSF81383">
    <property type="entry name" value="F-box domain"/>
    <property type="match status" value="1"/>
</dbReference>
<proteinExistence type="predicted"/>
<dbReference type="InterPro" id="IPR036047">
    <property type="entry name" value="F-box-like_dom_sf"/>
</dbReference>
<dbReference type="GeneID" id="66100707"/>
<accession>A0A9P7VJF3</accession>
<sequence length="431" mass="49248">MDKMNVAPINNALDDDILILIFSGVAAAEIKRPAVRAILKMSFVCRRWRYVALSFPELWTDIDVSLNSHRPLVWHKKFLELQQFNSSFYQKERQAARIGLLNLRLHRAGGYKLSVTVHGSDLEPYVSPCIDLISTRVERWRNLDVLSSSLPSRHVSWLIQGIPSFDGPESLRVADQYLKHFYRLRATEPTMPLLCTFHTRVNPLHAKFPSSLKMLPRLGVWSANVDTIICENYLCWFPLFRNALNLTITTTVKRRTEDTESMRGMLQMPGVHQVENITSLTLDINVDTHDIRWLGEHFCFPNLIHVKISYHKDGRYGPEGDAAQMIYMRYPFIAAFVENLLQFSPSLSSLILDKVPMRMSQVLELLGPLTSLIRLVIHEPLPCRYGTPIEPLFAPYYPISGRFIEVLSNDAYFVLPASPEIAGIRVAARSG</sequence>
<dbReference type="OrthoDB" id="2866718at2759"/>
<gene>
    <name evidence="1" type="ORF">BT62DRAFT_1040600</name>
</gene>
<evidence type="ECO:0008006" key="3">
    <source>
        <dbReference type="Google" id="ProtNLM"/>
    </source>
</evidence>
<evidence type="ECO:0000313" key="2">
    <source>
        <dbReference type="Proteomes" id="UP000812287"/>
    </source>
</evidence>
<keyword evidence="2" id="KW-1185">Reference proteome</keyword>
<reference evidence="1" key="1">
    <citation type="submission" date="2020-11" db="EMBL/GenBank/DDBJ databases">
        <title>Adaptations for nitrogen fixation in a non-lichenized fungal sporocarp promotes dispersal by wood-feeding termites.</title>
        <authorList>
            <consortium name="DOE Joint Genome Institute"/>
            <person name="Koch R.A."/>
            <person name="Yoon G."/>
            <person name="Arayal U."/>
            <person name="Lail K."/>
            <person name="Amirebrahimi M."/>
            <person name="Labutti K."/>
            <person name="Lipzen A."/>
            <person name="Riley R."/>
            <person name="Barry K."/>
            <person name="Henrissat B."/>
            <person name="Grigoriev I.V."/>
            <person name="Herr J.R."/>
            <person name="Aime M.C."/>
        </authorList>
    </citation>
    <scope>NUCLEOTIDE SEQUENCE</scope>
    <source>
        <strain evidence="1">MCA 3950</strain>
    </source>
</reference>
<organism evidence="1 2">
    <name type="scientific">Guyanagaster necrorhizus</name>
    <dbReference type="NCBI Taxonomy" id="856835"/>
    <lineage>
        <taxon>Eukaryota</taxon>
        <taxon>Fungi</taxon>
        <taxon>Dikarya</taxon>
        <taxon>Basidiomycota</taxon>
        <taxon>Agaricomycotina</taxon>
        <taxon>Agaricomycetes</taxon>
        <taxon>Agaricomycetidae</taxon>
        <taxon>Agaricales</taxon>
        <taxon>Marasmiineae</taxon>
        <taxon>Physalacriaceae</taxon>
        <taxon>Guyanagaster</taxon>
    </lineage>
</organism>
<dbReference type="Proteomes" id="UP000812287">
    <property type="component" value="Unassembled WGS sequence"/>
</dbReference>
<dbReference type="EMBL" id="MU250552">
    <property type="protein sequence ID" value="KAG7442246.1"/>
    <property type="molecule type" value="Genomic_DNA"/>
</dbReference>
<evidence type="ECO:0000313" key="1">
    <source>
        <dbReference type="EMBL" id="KAG7442246.1"/>
    </source>
</evidence>
<dbReference type="Gene3D" id="1.20.1280.50">
    <property type="match status" value="1"/>
</dbReference>